<evidence type="ECO:0000313" key="6">
    <source>
        <dbReference type="Proteomes" id="UP001386955"/>
    </source>
</evidence>
<dbReference type="InterPro" id="IPR011990">
    <property type="entry name" value="TPR-like_helical_dom_sf"/>
</dbReference>
<dbReference type="InterPro" id="IPR046849">
    <property type="entry name" value="E2_motif"/>
</dbReference>
<dbReference type="InterPro" id="IPR032867">
    <property type="entry name" value="DYW_dom"/>
</dbReference>
<dbReference type="InterPro" id="IPR046848">
    <property type="entry name" value="E_motif"/>
</dbReference>
<dbReference type="GO" id="GO:0008270">
    <property type="term" value="F:zinc ion binding"/>
    <property type="evidence" value="ECO:0007669"/>
    <property type="project" value="InterPro"/>
</dbReference>
<dbReference type="FunFam" id="1.25.40.10:FF:000073">
    <property type="entry name" value="Pentatricopeptide repeat-containing protein chloroplastic"/>
    <property type="match status" value="1"/>
</dbReference>
<protein>
    <recommendedName>
        <fullName evidence="4">DYW domain-containing protein</fullName>
    </recommendedName>
</protein>
<dbReference type="SUPFAM" id="SSF48452">
    <property type="entry name" value="TPR-like"/>
    <property type="match status" value="1"/>
</dbReference>
<dbReference type="Proteomes" id="UP001386955">
    <property type="component" value="Unassembled WGS sequence"/>
</dbReference>
<dbReference type="PROSITE" id="PS51375">
    <property type="entry name" value="PPR"/>
    <property type="match status" value="5"/>
</dbReference>
<proteinExistence type="inferred from homology"/>
<dbReference type="PANTHER" id="PTHR47926">
    <property type="entry name" value="PENTATRICOPEPTIDE REPEAT-CONTAINING PROTEIN"/>
    <property type="match status" value="1"/>
</dbReference>
<dbReference type="EMBL" id="JAYMYS010000003">
    <property type="protein sequence ID" value="KAK7402071.1"/>
    <property type="molecule type" value="Genomic_DNA"/>
</dbReference>
<reference evidence="5 6" key="1">
    <citation type="submission" date="2024-01" db="EMBL/GenBank/DDBJ databases">
        <title>The genomes of 5 underutilized Papilionoideae crops provide insights into root nodulation and disease resistanc.</title>
        <authorList>
            <person name="Jiang F."/>
        </authorList>
    </citation>
    <scope>NUCLEOTIDE SEQUENCE [LARGE SCALE GENOMIC DNA]</scope>
    <source>
        <strain evidence="5">DUOXIRENSHENG_FW03</strain>
        <tissue evidence="5">Leaves</tissue>
    </source>
</reference>
<feature type="repeat" description="PPR" evidence="3">
    <location>
        <begin position="268"/>
        <end position="302"/>
    </location>
</feature>
<dbReference type="FunFam" id="1.25.40.10:FF:000366">
    <property type="entry name" value="Pentatricopeptide (PPR) repeat-containing protein"/>
    <property type="match status" value="1"/>
</dbReference>
<evidence type="ECO:0000313" key="5">
    <source>
        <dbReference type="EMBL" id="KAK7402071.1"/>
    </source>
</evidence>
<dbReference type="AlphaFoldDB" id="A0AAN9XQ72"/>
<feature type="repeat" description="PPR" evidence="3">
    <location>
        <begin position="467"/>
        <end position="501"/>
    </location>
</feature>
<dbReference type="Pfam" id="PF20431">
    <property type="entry name" value="E_motif"/>
    <property type="match status" value="1"/>
</dbReference>
<feature type="repeat" description="PPR" evidence="3">
    <location>
        <begin position="569"/>
        <end position="603"/>
    </location>
</feature>
<feature type="repeat" description="PPR" evidence="3">
    <location>
        <begin position="167"/>
        <end position="201"/>
    </location>
</feature>
<dbReference type="GO" id="GO:0003723">
    <property type="term" value="F:RNA binding"/>
    <property type="evidence" value="ECO:0007669"/>
    <property type="project" value="InterPro"/>
</dbReference>
<gene>
    <name evidence="5" type="ORF">VNO78_14043</name>
</gene>
<evidence type="ECO:0000256" key="1">
    <source>
        <dbReference type="ARBA" id="ARBA00006643"/>
    </source>
</evidence>
<dbReference type="NCBIfam" id="TIGR00756">
    <property type="entry name" value="PPR"/>
    <property type="match status" value="7"/>
</dbReference>
<keyword evidence="6" id="KW-1185">Reference proteome</keyword>
<accession>A0AAN9XQ72</accession>
<name>A0AAN9XQ72_PSOTE</name>
<evidence type="ECO:0000256" key="2">
    <source>
        <dbReference type="ARBA" id="ARBA00022737"/>
    </source>
</evidence>
<dbReference type="Gene3D" id="1.25.40.10">
    <property type="entry name" value="Tetratricopeptide repeat domain"/>
    <property type="match status" value="5"/>
</dbReference>
<evidence type="ECO:0000259" key="4">
    <source>
        <dbReference type="Pfam" id="PF14432"/>
    </source>
</evidence>
<dbReference type="FunFam" id="1.25.40.10:FF:000382">
    <property type="entry name" value="Pentatricopeptide repeat-containing protein"/>
    <property type="match status" value="1"/>
</dbReference>
<evidence type="ECO:0000256" key="3">
    <source>
        <dbReference type="PROSITE-ProRule" id="PRU00708"/>
    </source>
</evidence>
<organism evidence="5 6">
    <name type="scientific">Psophocarpus tetragonolobus</name>
    <name type="common">Winged bean</name>
    <name type="synonym">Dolichos tetragonolobus</name>
    <dbReference type="NCBI Taxonomy" id="3891"/>
    <lineage>
        <taxon>Eukaryota</taxon>
        <taxon>Viridiplantae</taxon>
        <taxon>Streptophyta</taxon>
        <taxon>Embryophyta</taxon>
        <taxon>Tracheophyta</taxon>
        <taxon>Spermatophyta</taxon>
        <taxon>Magnoliopsida</taxon>
        <taxon>eudicotyledons</taxon>
        <taxon>Gunneridae</taxon>
        <taxon>Pentapetalae</taxon>
        <taxon>rosids</taxon>
        <taxon>fabids</taxon>
        <taxon>Fabales</taxon>
        <taxon>Fabaceae</taxon>
        <taxon>Papilionoideae</taxon>
        <taxon>50 kb inversion clade</taxon>
        <taxon>NPAAA clade</taxon>
        <taxon>indigoferoid/millettioid clade</taxon>
        <taxon>Phaseoleae</taxon>
        <taxon>Psophocarpus</taxon>
    </lineage>
</organism>
<keyword evidence="2" id="KW-0677">Repeat</keyword>
<dbReference type="GO" id="GO:0009451">
    <property type="term" value="P:RNA modification"/>
    <property type="evidence" value="ECO:0007669"/>
    <property type="project" value="InterPro"/>
</dbReference>
<dbReference type="Pfam" id="PF20430">
    <property type="entry name" value="Eplus_motif"/>
    <property type="match status" value="1"/>
</dbReference>
<dbReference type="Pfam" id="PF13041">
    <property type="entry name" value="PPR_2"/>
    <property type="match status" value="5"/>
</dbReference>
<dbReference type="Pfam" id="PF01535">
    <property type="entry name" value="PPR"/>
    <property type="match status" value="3"/>
</dbReference>
<dbReference type="FunFam" id="1.25.40.10:FF:001784">
    <property type="entry name" value="Pentatricopeptide repeat-containing protein At2g22070"/>
    <property type="match status" value="1"/>
</dbReference>
<comment type="caution">
    <text evidence="5">The sequence shown here is derived from an EMBL/GenBank/DDBJ whole genome shotgun (WGS) entry which is preliminary data.</text>
</comment>
<dbReference type="InterPro" id="IPR046960">
    <property type="entry name" value="PPR_At4g14850-like_plant"/>
</dbReference>
<sequence>MIISLSVSASLRALTNPILRIRRCQFHCHANPLLQSHVSAFNSDTLLRYSDSRIAQQLFDQTPLRDLKLQNQLLFHYSRFDQIHEALHLFVSLYRSGLSPDSYTMSCVFNVCAGFFDVIVGEHVHCLCVKSGLVHHVSVGNSLVDMYMKSGSVRDARRVFYEMSDRDVVSWNSLLTGYSGNGFNDQVWELFCQMQVKGYKPNYYTVSTVIAALANQGTVAIGMQIHALVVKLGFEAERLVCNSLINMLSKSGMLNDARAIFDNMDTKDSVSWNSMIAGHVINGQDLEAFVTFNNMQLEGAKPTHTTFLSVIKSCSSLKELALVRVLHCKTLKSGFTTHQSVLTALMVALTKCKEMDDAFSLFSLMNGVQCVVSWTAMISGYLQNGGTDQAVNLFFQMRREGVKPNHFTYSAILTVQHAVFITEIHAEVIKTNYEKSSSVGTALLDAFVKIGNINDAIKVFKLIEAKDVIAWSAMLVGFAQAGETEEAAKIFHQLTREGIKPNKFTFCSIINACTAPTASVEQGKQFHAYAIKLRSNNALCVSSSLVTMYAKRGHIQSAHEIFKRQKERDLVSWNSMISGYAQHGQAKKAIEVFEEMQKQNLEVDAITFIGVISACTHAGLVEKGQNYFNVMINDHQINPTMEHYSCMIDLYSRSGMLGKAMDIINEMPFPPAATVWRIVLAASRVHHNIELGKLAAEKIISLEPQDSAAYVLLSNMYAAAGNWQEKVNVRKLMDKRKVKKEPGYSWIEVKNKTYSFLAGDLSHPLSDQIYSKLSELNIRLRDAGYQPDTNYVFHDIEDEQKEYILSHHSERLAIAFGLIATLPEIPIQIVKNLRVCGDCHSFIKLVSLVEQRYIIVRDSNRFHHFKNGLCSCGDYCLNTSHQAIYGLLLMRIMADCENLLADSMNPEIPCQFYCWAGF</sequence>
<dbReference type="PANTHER" id="PTHR47926:SF538">
    <property type="entry name" value="WHIM2 DOMAIN-CONTAINING PROTEIN"/>
    <property type="match status" value="1"/>
</dbReference>
<feature type="repeat" description="PPR" evidence="3">
    <location>
        <begin position="370"/>
        <end position="404"/>
    </location>
</feature>
<feature type="domain" description="DYW" evidence="4">
    <location>
        <begin position="784"/>
        <end position="875"/>
    </location>
</feature>
<dbReference type="FunFam" id="1.25.40.10:FF:000201">
    <property type="entry name" value="Pentatricopeptide repeat-containing protein mitochondrial"/>
    <property type="match status" value="1"/>
</dbReference>
<dbReference type="InterPro" id="IPR002885">
    <property type="entry name" value="PPR_rpt"/>
</dbReference>
<comment type="similarity">
    <text evidence="1">Belongs to the PPR family. PCMP-H subfamily.</text>
</comment>
<dbReference type="Pfam" id="PF14432">
    <property type="entry name" value="DYW_deaminase"/>
    <property type="match status" value="1"/>
</dbReference>